<organism evidence="5 6">
    <name type="scientific">Paenibacillus melissococcoides</name>
    <dbReference type="NCBI Taxonomy" id="2912268"/>
    <lineage>
        <taxon>Bacteria</taxon>
        <taxon>Bacillati</taxon>
        <taxon>Bacillota</taxon>
        <taxon>Bacilli</taxon>
        <taxon>Bacillales</taxon>
        <taxon>Paenibacillaceae</taxon>
        <taxon>Paenibacillus</taxon>
    </lineage>
</organism>
<evidence type="ECO:0000313" key="5">
    <source>
        <dbReference type="EMBL" id="CAH8246879.1"/>
    </source>
</evidence>
<dbReference type="SMART" id="SM00857">
    <property type="entry name" value="Resolvase"/>
    <property type="match status" value="1"/>
</dbReference>
<accession>A0ABN8U6W1</accession>
<dbReference type="Pfam" id="PF01520">
    <property type="entry name" value="Amidase_3"/>
    <property type="match status" value="1"/>
</dbReference>
<reference evidence="5" key="1">
    <citation type="submission" date="2022-06" db="EMBL/GenBank/DDBJ databases">
        <authorList>
            <person name="Dietemann V."/>
            <person name="Ory F."/>
            <person name="Dainat B."/>
            <person name="Oberhansli S."/>
        </authorList>
    </citation>
    <scope>NUCLEOTIDE SEQUENCE</scope>
    <source>
        <strain evidence="5">Ena-SAMPLE-TAB-26-04-2022-14:26:32:270-5432</strain>
    </source>
</reference>
<dbReference type="CDD" id="cd02696">
    <property type="entry name" value="MurNAc-LAA"/>
    <property type="match status" value="1"/>
</dbReference>
<dbReference type="InterPro" id="IPR006119">
    <property type="entry name" value="Resolv_N"/>
</dbReference>
<comment type="caution">
    <text evidence="5">The sequence shown here is derived from an EMBL/GenBank/DDBJ whole genome shotgun (WGS) entry which is preliminary data.</text>
</comment>
<dbReference type="SMART" id="SM00646">
    <property type="entry name" value="Ami_3"/>
    <property type="match status" value="1"/>
</dbReference>
<proteinExistence type="predicted"/>
<dbReference type="InterPro" id="IPR036162">
    <property type="entry name" value="Resolvase-like_N_sf"/>
</dbReference>
<dbReference type="RefSeq" id="WP_261945145.1">
    <property type="nucleotide sequence ID" value="NZ_AP031286.1"/>
</dbReference>
<evidence type="ECO:0000259" key="4">
    <source>
        <dbReference type="SMART" id="SM00857"/>
    </source>
</evidence>
<dbReference type="InterPro" id="IPR002508">
    <property type="entry name" value="MurNAc-LAA_cat"/>
</dbReference>
<keyword evidence="1" id="KW-0378">Hydrolase</keyword>
<dbReference type="SUPFAM" id="SSF53187">
    <property type="entry name" value="Zn-dependent exopeptidases"/>
    <property type="match status" value="1"/>
</dbReference>
<dbReference type="Gene3D" id="3.40.50.1390">
    <property type="entry name" value="Resolvase, N-terminal catalytic domain"/>
    <property type="match status" value="1"/>
</dbReference>
<evidence type="ECO:0000256" key="1">
    <source>
        <dbReference type="ARBA" id="ARBA00022801"/>
    </source>
</evidence>
<feature type="domain" description="Resolvase/invertase-type recombinase catalytic" evidence="4">
    <location>
        <begin position="303"/>
        <end position="414"/>
    </location>
</feature>
<dbReference type="PANTHER" id="PTHR30404">
    <property type="entry name" value="N-ACETYLMURAMOYL-L-ALANINE AMIDASE"/>
    <property type="match status" value="1"/>
</dbReference>
<dbReference type="Proteomes" id="UP001154322">
    <property type="component" value="Unassembled WGS sequence"/>
</dbReference>
<dbReference type="PANTHER" id="PTHR30404:SF0">
    <property type="entry name" value="N-ACETYLMURAMOYL-L-ALANINE AMIDASE AMIC"/>
    <property type="match status" value="1"/>
</dbReference>
<evidence type="ECO:0000256" key="2">
    <source>
        <dbReference type="SAM" id="Coils"/>
    </source>
</evidence>
<keyword evidence="2" id="KW-0175">Coiled coil</keyword>
<protein>
    <submittedName>
        <fullName evidence="5">N-acetylmuramoyl-L-alanine amidase</fullName>
    </submittedName>
</protein>
<keyword evidence="6" id="KW-1185">Reference proteome</keyword>
<dbReference type="SUPFAM" id="SSF53041">
    <property type="entry name" value="Resolvase-like"/>
    <property type="match status" value="1"/>
</dbReference>
<evidence type="ECO:0000259" key="3">
    <source>
        <dbReference type="SMART" id="SM00646"/>
    </source>
</evidence>
<dbReference type="Pfam" id="PF00239">
    <property type="entry name" value="Resolvase"/>
    <property type="match status" value="1"/>
</dbReference>
<feature type="coiled-coil region" evidence="2">
    <location>
        <begin position="29"/>
        <end position="56"/>
    </location>
</feature>
<gene>
    <name evidence="5" type="ORF">WJ0W_004111</name>
</gene>
<sequence length="416" mass="45580">MVAAIEEVKKVLWDGGHGGKDPGSSGNGVVEKNIALQVATEAAKRLEQEYEGVQCLLSRSTDSYLSLKERTDKANAAGAHLLVSIHCNAGGGKGGFESFTYSGTKDAATAAFQDVLHSEIMKKLKPFGVIDRGQKKKDLHVCRESRMPAVLTENLFVDVAADAARLKRPEVIEAIVAGHVAGVAKYLKLQPKKAQQPPASGATNILGPASATVEQAREWARSKNAPAEFVDLAELYWELAPKHGGVDPAVAYVQFGHETGYLYRDGRSAAGIDASYKNPCGLKVTAGGGDYQASAHKRFTDWREGITAHLELCKKYATEHSYKVEEVFLDHGFSANSERPEFENVRKFMDENPNGTLIVSSYDRLERDSMKMYEFCQNIKEVNYNVVSANNNDRSFKELELICGIDKISKEQKASE</sequence>
<name>A0ABN8U6W1_9BACL</name>
<dbReference type="Gene3D" id="3.40.630.40">
    <property type="entry name" value="Zn-dependent exopeptidases"/>
    <property type="match status" value="1"/>
</dbReference>
<feature type="domain" description="MurNAc-LAA" evidence="3">
    <location>
        <begin position="71"/>
        <end position="184"/>
    </location>
</feature>
<evidence type="ECO:0000313" key="6">
    <source>
        <dbReference type="Proteomes" id="UP001154322"/>
    </source>
</evidence>
<dbReference type="EMBL" id="CALYLO010000006">
    <property type="protein sequence ID" value="CAH8246879.1"/>
    <property type="molecule type" value="Genomic_DNA"/>
</dbReference>
<dbReference type="InterPro" id="IPR050695">
    <property type="entry name" value="N-acetylmuramoyl_amidase_3"/>
</dbReference>